<dbReference type="InterPro" id="IPR036610">
    <property type="entry name" value="PEBP-like_sf"/>
</dbReference>
<dbReference type="PROSITE" id="PS51819">
    <property type="entry name" value="VOC"/>
    <property type="match status" value="1"/>
</dbReference>
<dbReference type="InterPro" id="IPR008914">
    <property type="entry name" value="PEBP"/>
</dbReference>
<evidence type="ECO:0000256" key="1">
    <source>
        <dbReference type="ARBA" id="ARBA00007120"/>
    </source>
</evidence>
<dbReference type="InterPro" id="IPR037523">
    <property type="entry name" value="VOC_core"/>
</dbReference>
<dbReference type="CDD" id="cd07253">
    <property type="entry name" value="GLOD5"/>
    <property type="match status" value="1"/>
</dbReference>
<dbReference type="AlphaFoldDB" id="A0AAU7V987"/>
<keyword evidence="4" id="KW-0649">Protein kinase inhibitor</keyword>
<sequence>MRISRFDHLVLTVADVDRSLAWYGQVLGMEPITFAGGRRALALGEQKINLHQQGAEVRPHANHPTPGSADLCLVSARPLTEVAAHLASQGVNFEEGPVARTGATGPITSLYLRDPDGNLLEISTYDSGRPRAPWPYDLLAPVPSFTLTSTNFSDGDPLPPAQVHSGDGHPGLSPQLSWEGAPPETKGYAVTCFDPDAPTGSGFWHWLLLGLPADCTSLPAGAGVDQSPALPPGAYHTRSDFGGAGFGGAAPPAGDPAHRYIFAVHALDTDQLRLDPATPAGGVGFNLVAHTIGRATLYGLHAN</sequence>
<dbReference type="KEGG" id="sapp:SAC06_09380"/>
<dbReference type="PANTHER" id="PTHR30289">
    <property type="entry name" value="UNCHARACTERIZED PROTEIN YBCL-RELATED"/>
    <property type="match status" value="1"/>
</dbReference>
<evidence type="ECO:0000313" key="4">
    <source>
        <dbReference type="EMBL" id="XBW07842.1"/>
    </source>
</evidence>
<dbReference type="SUPFAM" id="SSF54593">
    <property type="entry name" value="Glyoxalase/Bleomycin resistance protein/Dihydroxybiphenyl dioxygenase"/>
    <property type="match status" value="1"/>
</dbReference>
<evidence type="ECO:0000259" key="3">
    <source>
        <dbReference type="PROSITE" id="PS51819"/>
    </source>
</evidence>
<proteinExistence type="inferred from homology"/>
<dbReference type="EMBL" id="CP138335">
    <property type="protein sequence ID" value="XBW07842.1"/>
    <property type="molecule type" value="Genomic_DNA"/>
</dbReference>
<dbReference type="Pfam" id="PF00903">
    <property type="entry name" value="Glyoxalase"/>
    <property type="match status" value="1"/>
</dbReference>
<accession>A0AAU7V987</accession>
<dbReference type="RefSeq" id="WP_350258043.1">
    <property type="nucleotide sequence ID" value="NZ_CP138335.1"/>
</dbReference>
<feature type="domain" description="VOC" evidence="3">
    <location>
        <begin position="5"/>
        <end position="125"/>
    </location>
</feature>
<dbReference type="InterPro" id="IPR004360">
    <property type="entry name" value="Glyas_Fos-R_dOase_dom"/>
</dbReference>
<name>A0AAU7V987_9ACTO</name>
<dbReference type="Gene3D" id="3.90.280.10">
    <property type="entry name" value="PEBP-like"/>
    <property type="match status" value="1"/>
</dbReference>
<dbReference type="InterPro" id="IPR029068">
    <property type="entry name" value="Glyas_Bleomycin-R_OHBP_Dase"/>
</dbReference>
<feature type="region of interest" description="Disordered" evidence="2">
    <location>
        <begin position="150"/>
        <end position="170"/>
    </location>
</feature>
<dbReference type="CDD" id="cd00865">
    <property type="entry name" value="PEBP_bact_arch"/>
    <property type="match status" value="1"/>
</dbReference>
<dbReference type="Pfam" id="PF01161">
    <property type="entry name" value="PBP"/>
    <property type="match status" value="1"/>
</dbReference>
<reference evidence="4" key="1">
    <citation type="submission" date="2023-11" db="EMBL/GenBank/DDBJ databases">
        <title>Scrofimicrobium hongkongense sp. nov., isolated from a patient with peritonitis.</title>
        <authorList>
            <person name="Lao H.Y."/>
            <person name="Wong A.Y.P."/>
            <person name="Ng T.L."/>
            <person name="Wong R.Y.L."/>
            <person name="Yau M.C.Y."/>
            <person name="Lam J.Y.W."/>
            <person name="Siu G.K.H."/>
        </authorList>
    </citation>
    <scope>NUCLEOTIDE SEQUENCE</scope>
    <source>
        <strain evidence="4">R131</strain>
    </source>
</reference>
<protein>
    <submittedName>
        <fullName evidence="4">YbhB/YbcL family Raf kinase inhibitor-like protein</fullName>
    </submittedName>
</protein>
<dbReference type="PANTHER" id="PTHR30289:SF1">
    <property type="entry name" value="PEBP (PHOSPHATIDYLETHANOLAMINE-BINDING PROTEIN) FAMILY PROTEIN"/>
    <property type="match status" value="1"/>
</dbReference>
<comment type="similarity">
    <text evidence="1">Belongs to the UPF0098 family.</text>
</comment>
<dbReference type="InterPro" id="IPR005247">
    <property type="entry name" value="YbhB_YbcL/LppC-like"/>
</dbReference>
<dbReference type="NCBIfam" id="TIGR00481">
    <property type="entry name" value="YbhB/YbcL family Raf kinase inhibitor-like protein"/>
    <property type="match status" value="1"/>
</dbReference>
<dbReference type="SUPFAM" id="SSF49777">
    <property type="entry name" value="PEBP-like"/>
    <property type="match status" value="1"/>
</dbReference>
<organism evidence="4">
    <name type="scientific">Scrofimicrobium appendicitidis</name>
    <dbReference type="NCBI Taxonomy" id="3079930"/>
    <lineage>
        <taxon>Bacteria</taxon>
        <taxon>Bacillati</taxon>
        <taxon>Actinomycetota</taxon>
        <taxon>Actinomycetes</taxon>
        <taxon>Actinomycetales</taxon>
        <taxon>Actinomycetaceae</taxon>
        <taxon>Scrofimicrobium</taxon>
    </lineage>
</organism>
<dbReference type="Gene3D" id="3.10.180.10">
    <property type="entry name" value="2,3-Dihydroxybiphenyl 1,2-Dioxygenase, domain 1"/>
    <property type="match status" value="1"/>
</dbReference>
<evidence type="ECO:0000256" key="2">
    <source>
        <dbReference type="SAM" id="MobiDB-lite"/>
    </source>
</evidence>
<gene>
    <name evidence="4" type="ORF">SAC06_09380</name>
</gene>
<dbReference type="GO" id="GO:0004860">
    <property type="term" value="F:protein kinase inhibitor activity"/>
    <property type="evidence" value="ECO:0007669"/>
    <property type="project" value="UniProtKB-KW"/>
</dbReference>